<evidence type="ECO:0000259" key="2">
    <source>
        <dbReference type="Pfam" id="PF11716"/>
    </source>
</evidence>
<dbReference type="GO" id="GO:0046872">
    <property type="term" value="F:metal ion binding"/>
    <property type="evidence" value="ECO:0007669"/>
    <property type="project" value="InterPro"/>
</dbReference>
<sequence length="261" mass="27699">MTGIDAVGRTPAEIVPVLFDENVLFADLVRDSDPDLPVPTCPEWTMRKLGTHVARGDRWAAAIVASRATEPVDTRTVADGKAPLPADEFGAWMRGGVAALAEAVENVGADTPVWTFTGPKPAGWWLRRRLHEQTVHRADAAIAVGASFDIAPALAADGLSEWLDLLTARPGVGGPMLAGDATMHLHSHDTDGLGSSGEWVVRPAGDSVSWEHGHEKSTVAVRGSAADLLLAILRRIDAEDPRVEVLGDKSVLTAFLDATPF</sequence>
<proteinExistence type="predicted"/>
<dbReference type="RefSeq" id="WP_147101763.1">
    <property type="nucleotide sequence ID" value="NZ_BJVJ01000001.1"/>
</dbReference>
<dbReference type="PANTHER" id="PTHR40758">
    <property type="entry name" value="CONSERVED PROTEIN"/>
    <property type="match status" value="1"/>
</dbReference>
<feature type="domain" description="MDMPI C-terminal" evidence="1">
    <location>
        <begin position="154"/>
        <end position="252"/>
    </location>
</feature>
<dbReference type="SUPFAM" id="SSF109854">
    <property type="entry name" value="DinB/YfiT-like putative metalloenzymes"/>
    <property type="match status" value="1"/>
</dbReference>
<accession>A0A511D8Y3</accession>
<dbReference type="Gene3D" id="1.20.120.450">
    <property type="entry name" value="dinb family like domain"/>
    <property type="match status" value="1"/>
</dbReference>
<dbReference type="OrthoDB" id="3671213at2"/>
<dbReference type="PANTHER" id="PTHR40758:SF1">
    <property type="entry name" value="CONSERVED PROTEIN"/>
    <property type="match status" value="1"/>
</dbReference>
<keyword evidence="4" id="KW-1185">Reference proteome</keyword>
<dbReference type="InterPro" id="IPR017517">
    <property type="entry name" value="Maleyloyr_isom"/>
</dbReference>
<dbReference type="Pfam" id="PF11716">
    <property type="entry name" value="MDMPI_N"/>
    <property type="match status" value="1"/>
</dbReference>
<gene>
    <name evidence="3" type="ORF">PSU4_02240</name>
</gene>
<dbReference type="GO" id="GO:0005886">
    <property type="term" value="C:plasma membrane"/>
    <property type="evidence" value="ECO:0007669"/>
    <property type="project" value="TreeGrafter"/>
</dbReference>
<dbReference type="Pfam" id="PF07398">
    <property type="entry name" value="MDMPI_C"/>
    <property type="match status" value="1"/>
</dbReference>
<evidence type="ECO:0000313" key="3">
    <source>
        <dbReference type="EMBL" id="GEL21270.1"/>
    </source>
</evidence>
<dbReference type="InterPro" id="IPR034660">
    <property type="entry name" value="DinB/YfiT-like"/>
</dbReference>
<evidence type="ECO:0000313" key="4">
    <source>
        <dbReference type="Proteomes" id="UP000321685"/>
    </source>
</evidence>
<reference evidence="3 4" key="1">
    <citation type="submission" date="2019-07" db="EMBL/GenBank/DDBJ databases">
        <title>Whole genome shotgun sequence of Pseudonocardia sulfidoxydans NBRC 16205.</title>
        <authorList>
            <person name="Hosoyama A."/>
            <person name="Uohara A."/>
            <person name="Ohji S."/>
            <person name="Ichikawa N."/>
        </authorList>
    </citation>
    <scope>NUCLEOTIDE SEQUENCE [LARGE SCALE GENOMIC DNA]</scope>
    <source>
        <strain evidence="3 4">NBRC 16205</strain>
    </source>
</reference>
<dbReference type="InterPro" id="IPR024344">
    <property type="entry name" value="MDMPI_metal-binding"/>
</dbReference>
<protein>
    <recommendedName>
        <fullName evidence="5">Maleylpyruvate isomerase family mycothiol-dependent enzyme</fullName>
    </recommendedName>
</protein>
<feature type="domain" description="Mycothiol-dependent maleylpyruvate isomerase metal-binding" evidence="2">
    <location>
        <begin position="25"/>
        <end position="141"/>
    </location>
</feature>
<comment type="caution">
    <text evidence="3">The sequence shown here is derived from an EMBL/GenBank/DDBJ whole genome shotgun (WGS) entry which is preliminary data.</text>
</comment>
<name>A0A511D8Y3_9PSEU</name>
<dbReference type="NCBIfam" id="TIGR03083">
    <property type="entry name" value="maleylpyruvate isomerase family mycothiol-dependent enzyme"/>
    <property type="match status" value="1"/>
</dbReference>
<dbReference type="EMBL" id="BJVJ01000001">
    <property type="protein sequence ID" value="GEL21270.1"/>
    <property type="molecule type" value="Genomic_DNA"/>
</dbReference>
<dbReference type="AlphaFoldDB" id="A0A511D8Y3"/>
<evidence type="ECO:0008006" key="5">
    <source>
        <dbReference type="Google" id="ProtNLM"/>
    </source>
</evidence>
<evidence type="ECO:0000259" key="1">
    <source>
        <dbReference type="Pfam" id="PF07398"/>
    </source>
</evidence>
<organism evidence="3 4">
    <name type="scientific">Pseudonocardia sulfidoxydans NBRC 16205</name>
    <dbReference type="NCBI Taxonomy" id="1223511"/>
    <lineage>
        <taxon>Bacteria</taxon>
        <taxon>Bacillati</taxon>
        <taxon>Actinomycetota</taxon>
        <taxon>Actinomycetes</taxon>
        <taxon>Pseudonocardiales</taxon>
        <taxon>Pseudonocardiaceae</taxon>
        <taxon>Pseudonocardia</taxon>
    </lineage>
</organism>
<dbReference type="InterPro" id="IPR010872">
    <property type="entry name" value="MDMPI_C-term_domain"/>
</dbReference>
<dbReference type="Proteomes" id="UP000321685">
    <property type="component" value="Unassembled WGS sequence"/>
</dbReference>